<reference evidence="3" key="1">
    <citation type="journal article" date="2019" name="Int. J. Syst. Evol. Microbiol.">
        <title>The Global Catalogue of Microorganisms (GCM) 10K type strain sequencing project: providing services to taxonomists for standard genome sequencing and annotation.</title>
        <authorList>
            <consortium name="The Broad Institute Genomics Platform"/>
            <consortium name="The Broad Institute Genome Sequencing Center for Infectious Disease"/>
            <person name="Wu L."/>
            <person name="Ma J."/>
        </authorList>
    </citation>
    <scope>NUCLEOTIDE SEQUENCE [LARGE SCALE GENOMIC DNA]</scope>
    <source>
        <strain evidence="3">CCM 8932</strain>
    </source>
</reference>
<evidence type="ECO:0000313" key="3">
    <source>
        <dbReference type="Proteomes" id="UP001596253"/>
    </source>
</evidence>
<dbReference type="RefSeq" id="WP_137641407.1">
    <property type="nucleotide sequence ID" value="NZ_BJDK01000059.1"/>
</dbReference>
<keyword evidence="1" id="KW-0472">Membrane</keyword>
<gene>
    <name evidence="2" type="ORF">ACFP3T_06600</name>
</gene>
<name>A0ABW1R6R1_9LACO</name>
<dbReference type="EMBL" id="JBHSSD010000031">
    <property type="protein sequence ID" value="MFC6164332.1"/>
    <property type="molecule type" value="Genomic_DNA"/>
</dbReference>
<comment type="caution">
    <text evidence="2">The sequence shown here is derived from an EMBL/GenBank/DDBJ whole genome shotgun (WGS) entry which is preliminary data.</text>
</comment>
<protein>
    <recommendedName>
        <fullName evidence="4">ABC transporter permease</fullName>
    </recommendedName>
</protein>
<evidence type="ECO:0008006" key="4">
    <source>
        <dbReference type="Google" id="ProtNLM"/>
    </source>
</evidence>
<feature type="transmembrane region" description="Helical" evidence="1">
    <location>
        <begin position="205"/>
        <end position="225"/>
    </location>
</feature>
<feature type="transmembrane region" description="Helical" evidence="1">
    <location>
        <begin position="160"/>
        <end position="185"/>
    </location>
</feature>
<sequence>MQYRRRMWPLSVVLIIGLILFWLHLSQGVTRPMTTLAAVTALEASGVRYHYAMLHATIYTVICISMNMTVFTSQVVPRLMRQTRVQYFMTDLKVMFKQALYFTTIFYGVDVILFNQLASHTIRQQPAIWIALSSRYLLAIGFYLIQLTAVYLITLITHQVVIGLLLVPVLTVISLKFCLATHHLHPLASLGTFDHLGQAGIDLAVVFRGGIQTLVLIIGLVIWNCHQLKKCDVR</sequence>
<evidence type="ECO:0000313" key="2">
    <source>
        <dbReference type="EMBL" id="MFC6164332.1"/>
    </source>
</evidence>
<feature type="transmembrane region" description="Helical" evidence="1">
    <location>
        <begin position="52"/>
        <end position="73"/>
    </location>
</feature>
<keyword evidence="1" id="KW-0812">Transmembrane</keyword>
<keyword evidence="3" id="KW-1185">Reference proteome</keyword>
<accession>A0ABW1R6R1</accession>
<keyword evidence="1" id="KW-1133">Transmembrane helix</keyword>
<dbReference type="Proteomes" id="UP001596253">
    <property type="component" value="Unassembled WGS sequence"/>
</dbReference>
<evidence type="ECO:0000256" key="1">
    <source>
        <dbReference type="SAM" id="Phobius"/>
    </source>
</evidence>
<feature type="transmembrane region" description="Helical" evidence="1">
    <location>
        <begin position="94"/>
        <end position="115"/>
    </location>
</feature>
<proteinExistence type="predicted"/>
<organism evidence="2 3">
    <name type="scientific">Lactiplantibacillus dongliensis</name>
    <dbReference type="NCBI Taxonomy" id="2559919"/>
    <lineage>
        <taxon>Bacteria</taxon>
        <taxon>Bacillati</taxon>
        <taxon>Bacillota</taxon>
        <taxon>Bacilli</taxon>
        <taxon>Lactobacillales</taxon>
        <taxon>Lactobacillaceae</taxon>
        <taxon>Lactiplantibacillus</taxon>
    </lineage>
</organism>
<feature type="transmembrane region" description="Helical" evidence="1">
    <location>
        <begin position="127"/>
        <end position="153"/>
    </location>
</feature>